<keyword evidence="8" id="KW-1185">Reference proteome</keyword>
<dbReference type="RefSeq" id="XP_023930002.1">
    <property type="nucleotide sequence ID" value="XM_024074234.1"/>
</dbReference>
<dbReference type="Pfam" id="PF07732">
    <property type="entry name" value="Cu-oxidase_3"/>
    <property type="match status" value="1"/>
</dbReference>
<sequence>MVIHVTNNMIHESLTIHWHGQFQRNTPFMDGVPMITQCPIHSGQTFTYRFKADPAGTFWYHSHTPGSRSDGVLGALIIHEDSRPHGEKYGAKHAPSIGEVSNNDQHVIILQDWQHEEFDNLFLQHFGNGWFWPNNPIFPEPSDRHNFSLGPDGVAAVAVPYVSALINGRGRFENRLWHQDRPVENNVPYARFYVDPTAPDNRYRFRIVGGQMAFPLRVSVDAHLVTVIATDGFDIEPIHNVESVLVTPGERYDVVITANNPLRRKAYYIRASPDLSDAGYATDQPFQEVKALLIYGRESESYVEPPTGVLDVPRPCKTHPTYKCRIVNCPYAFLPPTYNAQCIHVDQLIRKVEDVPVPGLTALPASNNFWFNTAFLRAGPSISGIAFEPPSSPPLSQRDLLPNSVTPCPASCRSATSLQGCRCTNILTLDYNKPYQLIFTNVGAGGANEGSPHPIHVHGHSFHVLKVAFGELQSNGLYRRANSDLCCPCPDDEQVCCTEVDDGYKGSPHPIHVHGHSFHVLKVAFGELQSNGLYRRANSDLCCPCPDDERVCCTEVDDGNRHLTTSTNGTVPCHSPRFVNDEWNRDPNKISELNRENPVRKDTIIVPPGGYTVIRITSDNPGWWFVHCHVELHSVAGMAFVINEAPERQPLLIKPPGFPQCGDFTWTSQDFHRAVNAFVTPEVSLRARRFGRPNYHYVY</sequence>
<accession>A0A2R2MIX3</accession>
<dbReference type="PANTHER" id="PTHR11709">
    <property type="entry name" value="MULTI-COPPER OXIDASE"/>
    <property type="match status" value="1"/>
</dbReference>
<evidence type="ECO:0000256" key="4">
    <source>
        <dbReference type="ARBA" id="ARBA00023008"/>
    </source>
</evidence>
<gene>
    <name evidence="9" type="primary">LOC106161985</name>
</gene>
<dbReference type="CDD" id="cd13905">
    <property type="entry name" value="CuRO_3_tcLLC2_insect_like"/>
    <property type="match status" value="1"/>
</dbReference>
<keyword evidence="2" id="KW-0479">Metal-binding</keyword>
<keyword evidence="3" id="KW-0560">Oxidoreductase</keyword>
<dbReference type="GO" id="GO:0006826">
    <property type="term" value="P:iron ion transport"/>
    <property type="evidence" value="ECO:0007669"/>
    <property type="project" value="TreeGrafter"/>
</dbReference>
<dbReference type="GO" id="GO:0005507">
    <property type="term" value="F:copper ion binding"/>
    <property type="evidence" value="ECO:0007669"/>
    <property type="project" value="InterPro"/>
</dbReference>
<dbReference type="GO" id="GO:0005886">
    <property type="term" value="C:plasma membrane"/>
    <property type="evidence" value="ECO:0007669"/>
    <property type="project" value="TreeGrafter"/>
</dbReference>
<comment type="similarity">
    <text evidence="1">Belongs to the multicopper oxidase family.</text>
</comment>
<evidence type="ECO:0000259" key="6">
    <source>
        <dbReference type="Pfam" id="PF07731"/>
    </source>
</evidence>
<dbReference type="InterPro" id="IPR011706">
    <property type="entry name" value="Cu-oxidase_C"/>
</dbReference>
<dbReference type="InterPro" id="IPR002355">
    <property type="entry name" value="Cu_oxidase_Cu_BS"/>
</dbReference>
<dbReference type="PROSITE" id="PS00080">
    <property type="entry name" value="MULTICOPPER_OXIDASE2"/>
    <property type="match status" value="1"/>
</dbReference>
<dbReference type="InterPro" id="IPR011707">
    <property type="entry name" value="Cu-oxidase-like_N"/>
</dbReference>
<dbReference type="GeneID" id="106161985"/>
<evidence type="ECO:0000259" key="5">
    <source>
        <dbReference type="Pfam" id="PF00394"/>
    </source>
</evidence>
<dbReference type="Proteomes" id="UP000085678">
    <property type="component" value="Unplaced"/>
</dbReference>
<evidence type="ECO:0000256" key="3">
    <source>
        <dbReference type="ARBA" id="ARBA00023002"/>
    </source>
</evidence>
<dbReference type="AlphaFoldDB" id="A0A2R2MIX3"/>
<dbReference type="CDD" id="cd13858">
    <property type="entry name" value="CuRO_1_tcLCC2_insect_like"/>
    <property type="match status" value="1"/>
</dbReference>
<feature type="domain" description="Plastocyanin-like" evidence="6">
    <location>
        <begin position="585"/>
        <end position="647"/>
    </location>
</feature>
<dbReference type="Gene3D" id="2.60.40.420">
    <property type="entry name" value="Cupredoxins - blue copper proteins"/>
    <property type="match status" value="4"/>
</dbReference>
<reference evidence="9" key="1">
    <citation type="submission" date="2025-08" db="UniProtKB">
        <authorList>
            <consortium name="RefSeq"/>
        </authorList>
    </citation>
    <scope>IDENTIFICATION</scope>
    <source>
        <tissue evidence="9">Gonads</tissue>
    </source>
</reference>
<dbReference type="PANTHER" id="PTHR11709:SF394">
    <property type="entry name" value="FI03373P-RELATED"/>
    <property type="match status" value="1"/>
</dbReference>
<feature type="domain" description="Plastocyanin-like" evidence="5">
    <location>
        <begin position="135"/>
        <end position="275"/>
    </location>
</feature>
<keyword evidence="4" id="KW-0186">Copper</keyword>
<proteinExistence type="inferred from homology"/>
<name>A0A2R2MIX3_LINAN</name>
<dbReference type="InParanoid" id="A0A2R2MIX3"/>
<dbReference type="SUPFAM" id="SSF49503">
    <property type="entry name" value="Cupredoxins"/>
    <property type="match status" value="4"/>
</dbReference>
<feature type="domain" description="Plastocyanin-like" evidence="7">
    <location>
        <begin position="2"/>
        <end position="81"/>
    </location>
</feature>
<evidence type="ECO:0000259" key="7">
    <source>
        <dbReference type="Pfam" id="PF07732"/>
    </source>
</evidence>
<dbReference type="Pfam" id="PF00394">
    <property type="entry name" value="Cu-oxidase"/>
    <property type="match status" value="1"/>
</dbReference>
<evidence type="ECO:0000313" key="9">
    <source>
        <dbReference type="RefSeq" id="XP_023930002.1"/>
    </source>
</evidence>
<dbReference type="OrthoDB" id="2121828at2759"/>
<dbReference type="InterPro" id="IPR001117">
    <property type="entry name" value="Cu-oxidase_2nd"/>
</dbReference>
<dbReference type="KEGG" id="lak:106161985"/>
<evidence type="ECO:0000256" key="2">
    <source>
        <dbReference type="ARBA" id="ARBA00022723"/>
    </source>
</evidence>
<dbReference type="InterPro" id="IPR008972">
    <property type="entry name" value="Cupredoxin"/>
</dbReference>
<evidence type="ECO:0000256" key="1">
    <source>
        <dbReference type="ARBA" id="ARBA00010609"/>
    </source>
</evidence>
<evidence type="ECO:0000313" key="8">
    <source>
        <dbReference type="Proteomes" id="UP000085678"/>
    </source>
</evidence>
<protein>
    <submittedName>
        <fullName evidence="9">Laccase-5</fullName>
    </submittedName>
</protein>
<dbReference type="CDD" id="cd13884">
    <property type="entry name" value="CuRO_2_tcLCC_insect_like"/>
    <property type="match status" value="1"/>
</dbReference>
<dbReference type="GO" id="GO:0016491">
    <property type="term" value="F:oxidoreductase activity"/>
    <property type="evidence" value="ECO:0007669"/>
    <property type="project" value="UniProtKB-KW"/>
</dbReference>
<organism evidence="8 9">
    <name type="scientific">Lingula anatina</name>
    <name type="common">Brachiopod</name>
    <name type="synonym">Lingula unguis</name>
    <dbReference type="NCBI Taxonomy" id="7574"/>
    <lineage>
        <taxon>Eukaryota</taxon>
        <taxon>Metazoa</taxon>
        <taxon>Spiralia</taxon>
        <taxon>Lophotrochozoa</taxon>
        <taxon>Brachiopoda</taxon>
        <taxon>Linguliformea</taxon>
        <taxon>Lingulata</taxon>
        <taxon>Lingulida</taxon>
        <taxon>Linguloidea</taxon>
        <taxon>Lingulidae</taxon>
        <taxon>Lingula</taxon>
    </lineage>
</organism>
<dbReference type="Pfam" id="PF07731">
    <property type="entry name" value="Cu-oxidase_2"/>
    <property type="match status" value="2"/>
</dbReference>
<feature type="domain" description="Plastocyanin-like" evidence="6">
    <location>
        <begin position="416"/>
        <end position="471"/>
    </location>
</feature>
<dbReference type="InterPro" id="IPR045087">
    <property type="entry name" value="Cu-oxidase_fam"/>
</dbReference>